<dbReference type="RefSeq" id="WP_314805277.1">
    <property type="nucleotide sequence ID" value="NZ_CP130319.1"/>
</dbReference>
<evidence type="ECO:0000313" key="2">
    <source>
        <dbReference type="Proteomes" id="UP001304650"/>
    </source>
</evidence>
<protein>
    <submittedName>
        <fullName evidence="1">Uncharacterized protein</fullName>
    </submittedName>
</protein>
<proteinExistence type="predicted"/>
<accession>A0AA96LT82</accession>
<gene>
    <name evidence="1" type="ORF">MJB10_12465</name>
</gene>
<reference evidence="1" key="1">
    <citation type="submission" date="2022-02" db="EMBL/GenBank/DDBJ databases">
        <title>Paenibacillus sp. MBLB1832 Whole Genome Shotgun Sequencing.</title>
        <authorList>
            <person name="Hwang C.Y."/>
            <person name="Cho E.-S."/>
            <person name="Seo M.-J."/>
        </authorList>
    </citation>
    <scope>NUCLEOTIDE SEQUENCE</scope>
    <source>
        <strain evidence="1">MBLB1832</strain>
    </source>
</reference>
<dbReference type="KEGG" id="proo:MJB10_12465"/>
<name>A0AA96LT82_9BACL</name>
<evidence type="ECO:0000313" key="1">
    <source>
        <dbReference type="EMBL" id="WNR46861.1"/>
    </source>
</evidence>
<sequence length="76" mass="9244">MTNEKFLEMKQRVGWGEEFLIYHKDEGYWISQNSTGVYFTRNVDGYTQDFDNSEELFENAKIGEQYLKELFQEIEW</sequence>
<dbReference type="Proteomes" id="UP001304650">
    <property type="component" value="Chromosome"/>
</dbReference>
<organism evidence="1 2">
    <name type="scientific">Paenibacillus roseopurpureus</name>
    <dbReference type="NCBI Taxonomy" id="2918901"/>
    <lineage>
        <taxon>Bacteria</taxon>
        <taxon>Bacillati</taxon>
        <taxon>Bacillota</taxon>
        <taxon>Bacilli</taxon>
        <taxon>Bacillales</taxon>
        <taxon>Paenibacillaceae</taxon>
        <taxon>Paenibacillus</taxon>
    </lineage>
</organism>
<keyword evidence="2" id="KW-1185">Reference proteome</keyword>
<dbReference type="AlphaFoldDB" id="A0AA96LT82"/>
<dbReference type="EMBL" id="CP130319">
    <property type="protein sequence ID" value="WNR46861.1"/>
    <property type="molecule type" value="Genomic_DNA"/>
</dbReference>